<evidence type="ECO:0000313" key="2">
    <source>
        <dbReference type="EMBL" id="CAB9529122.1"/>
    </source>
</evidence>
<keyword evidence="1" id="KW-0732">Signal</keyword>
<evidence type="ECO:0000256" key="1">
    <source>
        <dbReference type="SAM" id="SignalP"/>
    </source>
</evidence>
<organism evidence="2 3">
    <name type="scientific">Seminavis robusta</name>
    <dbReference type="NCBI Taxonomy" id="568900"/>
    <lineage>
        <taxon>Eukaryota</taxon>
        <taxon>Sar</taxon>
        <taxon>Stramenopiles</taxon>
        <taxon>Ochrophyta</taxon>
        <taxon>Bacillariophyta</taxon>
        <taxon>Bacillariophyceae</taxon>
        <taxon>Bacillariophycidae</taxon>
        <taxon>Naviculales</taxon>
        <taxon>Naviculaceae</taxon>
        <taxon>Seminavis</taxon>
    </lineage>
</organism>
<evidence type="ECO:0008006" key="4">
    <source>
        <dbReference type="Google" id="ProtNLM"/>
    </source>
</evidence>
<evidence type="ECO:0000313" key="3">
    <source>
        <dbReference type="Proteomes" id="UP001153069"/>
    </source>
</evidence>
<dbReference type="Proteomes" id="UP001153069">
    <property type="component" value="Unassembled WGS sequence"/>
</dbReference>
<keyword evidence="3" id="KW-1185">Reference proteome</keyword>
<dbReference type="AlphaFoldDB" id="A0A9N8HXB0"/>
<dbReference type="OrthoDB" id="48788at2759"/>
<feature type="signal peptide" evidence="1">
    <location>
        <begin position="1"/>
        <end position="25"/>
    </location>
</feature>
<reference evidence="2" key="1">
    <citation type="submission" date="2020-06" db="EMBL/GenBank/DDBJ databases">
        <authorList>
            <consortium name="Plant Systems Biology data submission"/>
        </authorList>
    </citation>
    <scope>NUCLEOTIDE SEQUENCE</scope>
    <source>
        <strain evidence="2">D6</strain>
    </source>
</reference>
<name>A0A9N8HXB0_9STRA</name>
<proteinExistence type="predicted"/>
<protein>
    <recommendedName>
        <fullName evidence="4">Plastid lipid-associated protein/fibrillin conserved domain-containing protein</fullName>
    </recommendedName>
</protein>
<dbReference type="EMBL" id="CAICTM010002403">
    <property type="protein sequence ID" value="CAB9529122.1"/>
    <property type="molecule type" value="Genomic_DNA"/>
</dbReference>
<feature type="chain" id="PRO_5040198507" description="Plastid lipid-associated protein/fibrillin conserved domain-containing protein" evidence="1">
    <location>
        <begin position="26"/>
        <end position="281"/>
    </location>
</feature>
<sequence>MTPLLALPTLLALLLVLCLFDSVCSFQSRSLLLVATTKNSNRRQYDGIILPALADDDDAAQQRQQDRLLSLLTFIQNREGVPRAPCGLDAKEKEQALVASVIAQVEQDDSLNKVILQNGKITFQDLSGNWELLYTSSRTMIINKSLSGLGRSSSEYSQFVRLVQKLGGSKFLGTVEFVEVFGTRAGTTGFVEEEDDGTSLEVSITGEWYTKDERNLFTGMPTTAIAVDLEKLVYGPSTNAAQDWSSLGPIKLLDLLYLSDDIMISRGNVNPESLFVWRRLL</sequence>
<gene>
    <name evidence="2" type="ORF">SEMRO_2405_G326500.1</name>
</gene>
<comment type="caution">
    <text evidence="2">The sequence shown here is derived from an EMBL/GenBank/DDBJ whole genome shotgun (WGS) entry which is preliminary data.</text>
</comment>
<accession>A0A9N8HXB0</accession>